<keyword evidence="1" id="KW-1133">Transmembrane helix</keyword>
<evidence type="ECO:0000313" key="2">
    <source>
        <dbReference type="EMBL" id="KAJ1357915.1"/>
    </source>
</evidence>
<organism evidence="2 3">
    <name type="scientific">Parelaphostrongylus tenuis</name>
    <name type="common">Meningeal worm</name>
    <dbReference type="NCBI Taxonomy" id="148309"/>
    <lineage>
        <taxon>Eukaryota</taxon>
        <taxon>Metazoa</taxon>
        <taxon>Ecdysozoa</taxon>
        <taxon>Nematoda</taxon>
        <taxon>Chromadorea</taxon>
        <taxon>Rhabditida</taxon>
        <taxon>Rhabditina</taxon>
        <taxon>Rhabditomorpha</taxon>
        <taxon>Strongyloidea</taxon>
        <taxon>Metastrongylidae</taxon>
        <taxon>Parelaphostrongylus</taxon>
    </lineage>
</organism>
<reference evidence="2" key="1">
    <citation type="submission" date="2021-06" db="EMBL/GenBank/DDBJ databases">
        <title>Parelaphostrongylus tenuis whole genome reference sequence.</title>
        <authorList>
            <person name="Garwood T.J."/>
            <person name="Larsen P.A."/>
            <person name="Fountain-Jones N.M."/>
            <person name="Garbe J.R."/>
            <person name="Macchietto M.G."/>
            <person name="Kania S.A."/>
            <person name="Gerhold R.W."/>
            <person name="Richards J.E."/>
            <person name="Wolf T.M."/>
        </authorList>
    </citation>
    <scope>NUCLEOTIDE SEQUENCE</scope>
    <source>
        <strain evidence="2">MNPRO001-30</strain>
        <tissue evidence="2">Meninges</tissue>
    </source>
</reference>
<comment type="caution">
    <text evidence="2">The sequence shown here is derived from an EMBL/GenBank/DDBJ whole genome shotgun (WGS) entry which is preliminary data.</text>
</comment>
<evidence type="ECO:0000313" key="3">
    <source>
        <dbReference type="Proteomes" id="UP001196413"/>
    </source>
</evidence>
<dbReference type="Proteomes" id="UP001196413">
    <property type="component" value="Unassembled WGS sequence"/>
</dbReference>
<protein>
    <submittedName>
        <fullName evidence="2">Uncharacterized protein</fullName>
    </submittedName>
</protein>
<gene>
    <name evidence="2" type="ORF">KIN20_016189</name>
</gene>
<keyword evidence="1" id="KW-0472">Membrane</keyword>
<dbReference type="EMBL" id="JAHQIW010003259">
    <property type="protein sequence ID" value="KAJ1357915.1"/>
    <property type="molecule type" value="Genomic_DNA"/>
</dbReference>
<proteinExistence type="predicted"/>
<evidence type="ECO:0000256" key="1">
    <source>
        <dbReference type="SAM" id="Phobius"/>
    </source>
</evidence>
<dbReference type="AlphaFoldDB" id="A0AAD5MG30"/>
<sequence length="224" mass="25643">MDTNRTLLEDVIADEFPSPSTSTFAADEAVLTHDRLITEETDVNNGTRIAVNPIVTPNYRILERFITTMSSLLSENAWILYTLSGMITVTVIVIVCLIVLWIVKNKKRVIHQDDGHILTDSYDGFSLRRCFSCCIPRLEKDSKLRARQNSASNLDPYRRPPLPSINRKTSAYDPYINVFNRTDALDGLKKLEPVDERTLAINIRSIRGVPHVHLQPEEYRIYRL</sequence>
<feature type="transmembrane region" description="Helical" evidence="1">
    <location>
        <begin position="78"/>
        <end position="103"/>
    </location>
</feature>
<keyword evidence="1" id="KW-0812">Transmembrane</keyword>
<name>A0AAD5MG30_PARTN</name>
<keyword evidence="3" id="KW-1185">Reference proteome</keyword>
<accession>A0AAD5MG30</accession>